<gene>
    <name evidence="1" type="ORF">CEUTPL_LOCUS7336</name>
</gene>
<keyword evidence="2" id="KW-1185">Reference proteome</keyword>
<protein>
    <submittedName>
        <fullName evidence="1">Uncharacterized protein</fullName>
    </submittedName>
</protein>
<name>A0A9N9MNI4_9CUCU</name>
<dbReference type="EMBL" id="OU892279">
    <property type="protein sequence ID" value="CAG9766763.1"/>
    <property type="molecule type" value="Genomic_DNA"/>
</dbReference>
<dbReference type="Proteomes" id="UP001152799">
    <property type="component" value="Chromosome 3"/>
</dbReference>
<evidence type="ECO:0000313" key="1">
    <source>
        <dbReference type="EMBL" id="CAG9766763.1"/>
    </source>
</evidence>
<organism evidence="1 2">
    <name type="scientific">Ceutorhynchus assimilis</name>
    <name type="common">cabbage seed weevil</name>
    <dbReference type="NCBI Taxonomy" id="467358"/>
    <lineage>
        <taxon>Eukaryota</taxon>
        <taxon>Metazoa</taxon>
        <taxon>Ecdysozoa</taxon>
        <taxon>Arthropoda</taxon>
        <taxon>Hexapoda</taxon>
        <taxon>Insecta</taxon>
        <taxon>Pterygota</taxon>
        <taxon>Neoptera</taxon>
        <taxon>Endopterygota</taxon>
        <taxon>Coleoptera</taxon>
        <taxon>Polyphaga</taxon>
        <taxon>Cucujiformia</taxon>
        <taxon>Curculionidae</taxon>
        <taxon>Ceutorhynchinae</taxon>
        <taxon>Ceutorhynchus</taxon>
    </lineage>
</organism>
<sequence length="61" mass="7027">MDHQITEDWKKEITKQMDALRQANKQIDAELQATSAILKEVRNHNNSLVIQSTTCERKTSS</sequence>
<proteinExistence type="predicted"/>
<accession>A0A9N9MNI4</accession>
<reference evidence="1" key="1">
    <citation type="submission" date="2022-01" db="EMBL/GenBank/DDBJ databases">
        <authorList>
            <person name="King R."/>
        </authorList>
    </citation>
    <scope>NUCLEOTIDE SEQUENCE</scope>
</reference>
<evidence type="ECO:0000313" key="2">
    <source>
        <dbReference type="Proteomes" id="UP001152799"/>
    </source>
</evidence>
<dbReference type="AlphaFoldDB" id="A0A9N9MNI4"/>